<dbReference type="EMBL" id="LHXK01000015">
    <property type="protein sequence ID" value="KXA90006.1"/>
    <property type="molecule type" value="Genomic_DNA"/>
</dbReference>
<dbReference type="Proteomes" id="UP000070184">
    <property type="component" value="Unassembled WGS sequence"/>
</dbReference>
<organism evidence="1 2">
    <name type="scientific">candidate division MSBL1 archaeon SCGC-AAA259B11</name>
    <dbReference type="NCBI Taxonomy" id="1698260"/>
    <lineage>
        <taxon>Archaea</taxon>
        <taxon>Methanobacteriati</taxon>
        <taxon>Methanobacteriota</taxon>
        <taxon>candidate division MSBL1</taxon>
    </lineage>
</organism>
<protein>
    <submittedName>
        <fullName evidence="1">Uncharacterized protein</fullName>
    </submittedName>
</protein>
<keyword evidence="2" id="KW-1185">Reference proteome</keyword>
<gene>
    <name evidence="1" type="ORF">AKJ61_01620</name>
</gene>
<reference evidence="1 2" key="1">
    <citation type="journal article" date="2016" name="Sci. Rep.">
        <title>Metabolic traits of an uncultured archaeal lineage -MSBL1- from brine pools of the Red Sea.</title>
        <authorList>
            <person name="Mwirichia R."/>
            <person name="Alam I."/>
            <person name="Rashid M."/>
            <person name="Vinu M."/>
            <person name="Ba-Alawi W."/>
            <person name="Anthony Kamau A."/>
            <person name="Kamanda Ngugi D."/>
            <person name="Goker M."/>
            <person name="Klenk H.P."/>
            <person name="Bajic V."/>
            <person name="Stingl U."/>
        </authorList>
    </citation>
    <scope>NUCLEOTIDE SEQUENCE [LARGE SCALE GENOMIC DNA]</scope>
    <source>
        <strain evidence="1">SCGC-AAA259B11</strain>
    </source>
</reference>
<evidence type="ECO:0000313" key="2">
    <source>
        <dbReference type="Proteomes" id="UP000070184"/>
    </source>
</evidence>
<dbReference type="AlphaFoldDB" id="A0A133U775"/>
<evidence type="ECO:0000313" key="1">
    <source>
        <dbReference type="EMBL" id="KXA90006.1"/>
    </source>
</evidence>
<sequence length="76" mass="8809">MNPFPLTKLYFSQSKNAEDNRNNIDELVEILKNSVMAANLKKNGVRKNRLPNQESPREIKKNRKIVKPHYMNALTG</sequence>
<proteinExistence type="predicted"/>
<accession>A0A133U775</accession>
<name>A0A133U775_9EURY</name>
<comment type="caution">
    <text evidence="1">The sequence shown here is derived from an EMBL/GenBank/DDBJ whole genome shotgun (WGS) entry which is preliminary data.</text>
</comment>